<evidence type="ECO:0000256" key="2">
    <source>
        <dbReference type="SAM" id="Phobius"/>
    </source>
</evidence>
<evidence type="ECO:0000313" key="4">
    <source>
        <dbReference type="Proteomes" id="UP001501468"/>
    </source>
</evidence>
<feature type="transmembrane region" description="Helical" evidence="2">
    <location>
        <begin position="82"/>
        <end position="103"/>
    </location>
</feature>
<comment type="caution">
    <text evidence="3">The sequence shown here is derived from an EMBL/GenBank/DDBJ whole genome shotgun (WGS) entry which is preliminary data.</text>
</comment>
<sequence>MSSVSRWMDDHPLSASIAAVSLPACLWATAGIDHAVEVWGQGPDARQATIRGFTILAMIYVSLVLVLWAAHRRIRRRGIGDGAVHPSLAALVSVGVGIGAIIYRNGTLVDAAAFGVVAMAFLWVAHVVVRSMVGTRRLLVNGSDSVQAALGSEPGRKAESTTDNQSPSWGPPASAGAAVIRRPRNVPGAVTAAIIAGLSALTIAIAKSTHAWWAFPVFLLIPTFVLWTSRRAKLVASRLHPSATSSAAVEGDEVADEERHENAAPVKAEDATLLDAPLHVPRQLRVRSRARLVWAAIFLAMGLGMIYAFVTPSSTFDAGAFIIGGSLSILGLFLFLTFLQLGIVADEEALVLTNAFKQIRIPWSQLDDIEFAPADGSLISGILYGMVLVTREPRSFGVEFLTGSASPGTYLDDARRNLLAMRDVYAPASSR</sequence>
<feature type="transmembrane region" description="Helical" evidence="2">
    <location>
        <begin position="50"/>
        <end position="70"/>
    </location>
</feature>
<evidence type="ECO:0000313" key="3">
    <source>
        <dbReference type="EMBL" id="GAA3721236.1"/>
    </source>
</evidence>
<gene>
    <name evidence="3" type="ORF">GCM10022399_42040</name>
</gene>
<keyword evidence="4" id="KW-1185">Reference proteome</keyword>
<evidence type="ECO:0008006" key="5">
    <source>
        <dbReference type="Google" id="ProtNLM"/>
    </source>
</evidence>
<proteinExistence type="predicted"/>
<feature type="transmembrane region" description="Helical" evidence="2">
    <location>
        <begin position="186"/>
        <end position="205"/>
    </location>
</feature>
<feature type="region of interest" description="Disordered" evidence="1">
    <location>
        <begin position="150"/>
        <end position="175"/>
    </location>
</feature>
<keyword evidence="2" id="KW-0812">Transmembrane</keyword>
<feature type="transmembrane region" description="Helical" evidence="2">
    <location>
        <begin position="292"/>
        <end position="310"/>
    </location>
</feature>
<dbReference type="EMBL" id="BAABDC010000012">
    <property type="protein sequence ID" value="GAA3721236.1"/>
    <property type="molecule type" value="Genomic_DNA"/>
</dbReference>
<keyword evidence="2" id="KW-0472">Membrane</keyword>
<feature type="transmembrane region" description="Helical" evidence="2">
    <location>
        <begin position="12"/>
        <end position="30"/>
    </location>
</feature>
<feature type="compositionally biased region" description="Low complexity" evidence="1">
    <location>
        <begin position="166"/>
        <end position="175"/>
    </location>
</feature>
<feature type="transmembrane region" description="Helical" evidence="2">
    <location>
        <begin position="316"/>
        <end position="339"/>
    </location>
</feature>
<dbReference type="Proteomes" id="UP001501468">
    <property type="component" value="Unassembled WGS sequence"/>
</dbReference>
<name>A0ABP7EP96_9MICO</name>
<keyword evidence="2" id="KW-1133">Transmembrane helix</keyword>
<feature type="transmembrane region" description="Helical" evidence="2">
    <location>
        <begin position="211"/>
        <end position="229"/>
    </location>
</feature>
<feature type="transmembrane region" description="Helical" evidence="2">
    <location>
        <begin position="109"/>
        <end position="129"/>
    </location>
</feature>
<protein>
    <recommendedName>
        <fullName evidence="5">PH domain-containing protein</fullName>
    </recommendedName>
</protein>
<reference evidence="4" key="1">
    <citation type="journal article" date="2019" name="Int. J. Syst. Evol. Microbiol.">
        <title>The Global Catalogue of Microorganisms (GCM) 10K type strain sequencing project: providing services to taxonomists for standard genome sequencing and annotation.</title>
        <authorList>
            <consortium name="The Broad Institute Genomics Platform"/>
            <consortium name="The Broad Institute Genome Sequencing Center for Infectious Disease"/>
            <person name="Wu L."/>
            <person name="Ma J."/>
        </authorList>
    </citation>
    <scope>NUCLEOTIDE SEQUENCE [LARGE SCALE GENOMIC DNA]</scope>
    <source>
        <strain evidence="4">JCM 17125</strain>
    </source>
</reference>
<organism evidence="3 4">
    <name type="scientific">Terrabacter ginsenosidimutans</name>
    <dbReference type="NCBI Taxonomy" id="490575"/>
    <lineage>
        <taxon>Bacteria</taxon>
        <taxon>Bacillati</taxon>
        <taxon>Actinomycetota</taxon>
        <taxon>Actinomycetes</taxon>
        <taxon>Micrococcales</taxon>
        <taxon>Intrasporangiaceae</taxon>
        <taxon>Terrabacter</taxon>
    </lineage>
</organism>
<accession>A0ABP7EP96</accession>
<evidence type="ECO:0000256" key="1">
    <source>
        <dbReference type="SAM" id="MobiDB-lite"/>
    </source>
</evidence>